<dbReference type="PANTHER" id="PTHR31157">
    <property type="entry name" value="SCP DOMAIN-CONTAINING PROTEIN"/>
    <property type="match status" value="1"/>
</dbReference>
<reference evidence="3" key="1">
    <citation type="submission" date="2024-01" db="EMBL/GenBank/DDBJ databases">
        <authorList>
            <person name="Webb A."/>
        </authorList>
    </citation>
    <scope>NUCLEOTIDE SEQUENCE</scope>
    <source>
        <strain evidence="3">Pm1</strain>
    </source>
</reference>
<evidence type="ECO:0000259" key="2">
    <source>
        <dbReference type="Pfam" id="PF00188"/>
    </source>
</evidence>
<dbReference type="InterPro" id="IPR014044">
    <property type="entry name" value="CAP_dom"/>
</dbReference>
<dbReference type="CDD" id="cd05379">
    <property type="entry name" value="CAP_bacterial"/>
    <property type="match status" value="1"/>
</dbReference>
<protein>
    <recommendedName>
        <fullName evidence="2">SCP domain-containing protein</fullName>
    </recommendedName>
</protein>
<sequence length="180" mass="19628">MTLSGLLHALVLVIATLSATRAAADYNINATVSNTVQYRAQQATPVDYHTAMLNAVNKERVTRGLPKLCMNKKLQNAALQHSMDMAKKGFLGHTGSNGSTISSRVKTAKYRWTYVAENVAAGQTTIATVVASWMKSKGHRANILSPKAKMFECGYAYSPSSKYKHYWTQSFASGKGETCN</sequence>
<gene>
    <name evidence="3" type="ORF">PM001_LOCUS1871</name>
</gene>
<proteinExistence type="predicted"/>
<dbReference type="InterPro" id="IPR035940">
    <property type="entry name" value="CAP_sf"/>
</dbReference>
<feature type="domain" description="SCP" evidence="2">
    <location>
        <begin position="53"/>
        <end position="171"/>
    </location>
</feature>
<dbReference type="SUPFAM" id="SSF55797">
    <property type="entry name" value="PR-1-like"/>
    <property type="match status" value="1"/>
</dbReference>
<evidence type="ECO:0000313" key="3">
    <source>
        <dbReference type="EMBL" id="CAK7899427.1"/>
    </source>
</evidence>
<dbReference type="PANTHER" id="PTHR31157:SF1">
    <property type="entry name" value="SCP DOMAIN-CONTAINING PROTEIN"/>
    <property type="match status" value="1"/>
</dbReference>
<evidence type="ECO:0000256" key="1">
    <source>
        <dbReference type="SAM" id="SignalP"/>
    </source>
</evidence>
<dbReference type="Proteomes" id="UP001162060">
    <property type="component" value="Unassembled WGS sequence"/>
</dbReference>
<keyword evidence="1" id="KW-0732">Signal</keyword>
<dbReference type="Gene3D" id="3.40.33.10">
    <property type="entry name" value="CAP"/>
    <property type="match status" value="1"/>
</dbReference>
<evidence type="ECO:0000313" key="4">
    <source>
        <dbReference type="Proteomes" id="UP001162060"/>
    </source>
</evidence>
<name>A0AAV1T5A3_9STRA</name>
<comment type="caution">
    <text evidence="3">The sequence shown here is derived from an EMBL/GenBank/DDBJ whole genome shotgun (WGS) entry which is preliminary data.</text>
</comment>
<organism evidence="3 4">
    <name type="scientific">Peronospora matthiolae</name>
    <dbReference type="NCBI Taxonomy" id="2874970"/>
    <lineage>
        <taxon>Eukaryota</taxon>
        <taxon>Sar</taxon>
        <taxon>Stramenopiles</taxon>
        <taxon>Oomycota</taxon>
        <taxon>Peronosporomycetes</taxon>
        <taxon>Peronosporales</taxon>
        <taxon>Peronosporaceae</taxon>
        <taxon>Peronospora</taxon>
    </lineage>
</organism>
<feature type="signal peptide" evidence="1">
    <location>
        <begin position="1"/>
        <end position="24"/>
    </location>
</feature>
<dbReference type="Pfam" id="PF00188">
    <property type="entry name" value="CAP"/>
    <property type="match status" value="1"/>
</dbReference>
<feature type="chain" id="PRO_5043370878" description="SCP domain-containing protein" evidence="1">
    <location>
        <begin position="25"/>
        <end position="180"/>
    </location>
</feature>
<dbReference type="EMBL" id="CAKLBY020000016">
    <property type="protein sequence ID" value="CAK7899427.1"/>
    <property type="molecule type" value="Genomic_DNA"/>
</dbReference>
<accession>A0AAV1T5A3</accession>
<dbReference type="AlphaFoldDB" id="A0AAV1T5A3"/>